<dbReference type="RefSeq" id="WP_379705761.1">
    <property type="nucleotide sequence ID" value="NZ_JBHSCZ010000001.1"/>
</dbReference>
<evidence type="ECO:0000259" key="1">
    <source>
        <dbReference type="Pfam" id="PF01408"/>
    </source>
</evidence>
<dbReference type="SUPFAM" id="SSF55347">
    <property type="entry name" value="Glyceraldehyde-3-phosphate dehydrogenase-like, C-terminal domain"/>
    <property type="match status" value="1"/>
</dbReference>
<dbReference type="InterPro" id="IPR052515">
    <property type="entry name" value="Gfo/Idh/MocA_Oxidoreductase"/>
</dbReference>
<reference evidence="4" key="1">
    <citation type="journal article" date="2019" name="Int. J. Syst. Evol. Microbiol.">
        <title>The Global Catalogue of Microorganisms (GCM) 10K type strain sequencing project: providing services to taxonomists for standard genome sequencing and annotation.</title>
        <authorList>
            <consortium name="The Broad Institute Genomics Platform"/>
            <consortium name="The Broad Institute Genome Sequencing Center for Infectious Disease"/>
            <person name="Wu L."/>
            <person name="Ma J."/>
        </authorList>
    </citation>
    <scope>NUCLEOTIDE SEQUENCE [LARGE SCALE GENOMIC DNA]</scope>
    <source>
        <strain evidence="4">CECT 8289</strain>
    </source>
</reference>
<keyword evidence="4" id="KW-1185">Reference proteome</keyword>
<dbReference type="InterPro" id="IPR055170">
    <property type="entry name" value="GFO_IDH_MocA-like_dom"/>
</dbReference>
<dbReference type="Gene3D" id="3.30.360.10">
    <property type="entry name" value="Dihydrodipicolinate Reductase, domain 2"/>
    <property type="match status" value="1"/>
</dbReference>
<evidence type="ECO:0000259" key="2">
    <source>
        <dbReference type="Pfam" id="PF22725"/>
    </source>
</evidence>
<name>A0ABV8QM96_9BACT</name>
<dbReference type="PANTHER" id="PTHR43249:SF1">
    <property type="entry name" value="D-GLUCOSIDE 3-DEHYDROGENASE"/>
    <property type="match status" value="1"/>
</dbReference>
<gene>
    <name evidence="3" type="ORF">ACFOWM_00955</name>
</gene>
<sequence>MSIKFAIIGCGRIGSRHAIQIAAQAKLIAVCDIDLQKAQNLAQQYGAKAYDNIHTLLTNEPTIEVVSICTPNGLHAPQTIAALQSKKHVLCEKPLSISVATAAQMLQTAAANHQKLFVVKQNRYNPPIIFLKKLIDDGALGKINSFQINCFWNRPTAYYQDWKGTKELDGGTLYTQFSHFIDLMYWLLGDVATVQTTVANFLHPTIAFEDTGMVIFNMQNGAIGTLNYTVNSFDTNMEGSITVFGEKGTVKVGGQYLNELEYCNVQNVEVPTLPKGNPSNSYGFYQGSMSNHDKVYENIIAALQNNEHEVASGEDGLRTVVIIEKIYAASQH</sequence>
<dbReference type="EMBL" id="JBHSCZ010000001">
    <property type="protein sequence ID" value="MFC4261432.1"/>
    <property type="molecule type" value="Genomic_DNA"/>
</dbReference>
<protein>
    <submittedName>
        <fullName evidence="3">Gfo/Idh/MocA family protein</fullName>
    </submittedName>
</protein>
<dbReference type="Gene3D" id="3.40.50.720">
    <property type="entry name" value="NAD(P)-binding Rossmann-like Domain"/>
    <property type="match status" value="1"/>
</dbReference>
<dbReference type="SUPFAM" id="SSF51735">
    <property type="entry name" value="NAD(P)-binding Rossmann-fold domains"/>
    <property type="match status" value="1"/>
</dbReference>
<comment type="caution">
    <text evidence="3">The sequence shown here is derived from an EMBL/GenBank/DDBJ whole genome shotgun (WGS) entry which is preliminary data.</text>
</comment>
<organism evidence="3 4">
    <name type="scientific">Ferruginibacter yonginensis</name>
    <dbReference type="NCBI Taxonomy" id="1310416"/>
    <lineage>
        <taxon>Bacteria</taxon>
        <taxon>Pseudomonadati</taxon>
        <taxon>Bacteroidota</taxon>
        <taxon>Chitinophagia</taxon>
        <taxon>Chitinophagales</taxon>
        <taxon>Chitinophagaceae</taxon>
        <taxon>Ferruginibacter</taxon>
    </lineage>
</organism>
<dbReference type="PANTHER" id="PTHR43249">
    <property type="entry name" value="UDP-N-ACETYL-2-AMINO-2-DEOXY-D-GLUCURONATE OXIDASE"/>
    <property type="match status" value="1"/>
</dbReference>
<proteinExistence type="predicted"/>
<dbReference type="Pfam" id="PF01408">
    <property type="entry name" value="GFO_IDH_MocA"/>
    <property type="match status" value="1"/>
</dbReference>
<dbReference type="Pfam" id="PF22725">
    <property type="entry name" value="GFO_IDH_MocA_C3"/>
    <property type="match status" value="1"/>
</dbReference>
<accession>A0ABV8QM96</accession>
<dbReference type="Proteomes" id="UP001595907">
    <property type="component" value="Unassembled WGS sequence"/>
</dbReference>
<evidence type="ECO:0000313" key="4">
    <source>
        <dbReference type="Proteomes" id="UP001595907"/>
    </source>
</evidence>
<feature type="domain" description="GFO/IDH/MocA-like oxidoreductase" evidence="2">
    <location>
        <begin position="131"/>
        <end position="250"/>
    </location>
</feature>
<feature type="domain" description="Gfo/Idh/MocA-like oxidoreductase N-terminal" evidence="1">
    <location>
        <begin position="3"/>
        <end position="118"/>
    </location>
</feature>
<dbReference type="InterPro" id="IPR036291">
    <property type="entry name" value="NAD(P)-bd_dom_sf"/>
</dbReference>
<dbReference type="InterPro" id="IPR000683">
    <property type="entry name" value="Gfo/Idh/MocA-like_OxRdtase_N"/>
</dbReference>
<evidence type="ECO:0000313" key="3">
    <source>
        <dbReference type="EMBL" id="MFC4261432.1"/>
    </source>
</evidence>